<proteinExistence type="predicted"/>
<dbReference type="Proteomes" id="UP000773850">
    <property type="component" value="Unassembled WGS sequence"/>
</dbReference>
<evidence type="ECO:0000313" key="7">
    <source>
        <dbReference type="Proteomes" id="UP000075517"/>
    </source>
</evidence>
<dbReference type="EMBL" id="LQYV01000132">
    <property type="protein sequence ID" value="KYD21698.1"/>
    <property type="molecule type" value="Genomic_DNA"/>
</dbReference>
<evidence type="ECO:0000313" key="9">
    <source>
        <dbReference type="Proteomes" id="UP000773850"/>
    </source>
</evidence>
<gene>
    <name evidence="3" type="ORF">B4109_2023</name>
    <name evidence="4" type="ORF">B4114_2060</name>
    <name evidence="5" type="ORF">D9548_07375</name>
    <name evidence="2" type="ORF">GS8_2150</name>
</gene>
<comment type="caution">
    <text evidence="4">The sequence shown here is derived from an EMBL/GenBank/DDBJ whole genome shotgun (WGS) entry which is preliminary data.</text>
</comment>
<name>A0A087LE61_GEOSE</name>
<keyword evidence="9" id="KW-1185">Reference proteome</keyword>
<dbReference type="Pfam" id="PF10958">
    <property type="entry name" value="DUF2759"/>
    <property type="match status" value="1"/>
</dbReference>
<dbReference type="Proteomes" id="UP000075517">
    <property type="component" value="Unassembled WGS sequence"/>
</dbReference>
<evidence type="ECO:0000313" key="5">
    <source>
        <dbReference type="EMBL" id="RLQ14104.1"/>
    </source>
</evidence>
<dbReference type="RefSeq" id="WP_033010201.1">
    <property type="nucleotide sequence ID" value="NZ_CBCSGJ010000001.1"/>
</dbReference>
<sequence>MGTVIIFALVTLLALYGMLRTLREKNVLGFLFGLGTAAVFGWFTVMTILHHGIPTGTH</sequence>
<dbReference type="EMBL" id="LUCS01000028">
    <property type="protein sequence ID" value="KAF6509993.1"/>
    <property type="molecule type" value="Genomic_DNA"/>
</dbReference>
<evidence type="ECO:0000313" key="6">
    <source>
        <dbReference type="Proteomes" id="UP000075424"/>
    </source>
</evidence>
<dbReference type="Proteomes" id="UP000266922">
    <property type="component" value="Unassembled WGS sequence"/>
</dbReference>
<dbReference type="EMBL" id="RCTJ01000020">
    <property type="protein sequence ID" value="RLQ14104.1"/>
    <property type="molecule type" value="Genomic_DNA"/>
</dbReference>
<evidence type="ECO:0000313" key="8">
    <source>
        <dbReference type="Proteomes" id="UP000266922"/>
    </source>
</evidence>
<dbReference type="OrthoDB" id="2355718at2"/>
<reference evidence="5 8" key="3">
    <citation type="submission" date="2018-10" db="EMBL/GenBank/DDBJ databases">
        <title>Geobacillus stearothermophilus in processing lines of powdered infant formula.</title>
        <authorList>
            <person name="Rhee M.S."/>
            <person name="Choi I.-G."/>
            <person name="Cho T.J."/>
            <person name="Park B."/>
        </authorList>
    </citation>
    <scope>NUCLEOTIDE SEQUENCE [LARGE SCALE GENOMIC DNA]</scope>
    <source>
        <strain evidence="5 8">FHS-PPGT130</strain>
    </source>
</reference>
<dbReference type="Proteomes" id="UP000075424">
    <property type="component" value="Unassembled WGS sequence"/>
</dbReference>
<protein>
    <submittedName>
        <fullName evidence="5">DUF2759 domain-containing protein</fullName>
    </submittedName>
    <submittedName>
        <fullName evidence="2">YqgW</fullName>
    </submittedName>
</protein>
<reference evidence="2 9" key="2">
    <citation type="submission" date="2016-03" db="EMBL/GenBank/DDBJ databases">
        <title>Spore heat resistance.</title>
        <authorList>
            <person name="Boekhorst J."/>
            <person name="Berendsen E.M."/>
            <person name="Wells-Bennik M.H."/>
            <person name="Kuipers O.P."/>
        </authorList>
    </citation>
    <scope>NUCLEOTIDE SEQUENCE [LARGE SCALE GENOMIC DNA]</scope>
    <source>
        <strain evidence="2 9">GS8</strain>
    </source>
</reference>
<keyword evidence="1" id="KW-0472">Membrane</keyword>
<evidence type="ECO:0000313" key="3">
    <source>
        <dbReference type="EMBL" id="KYD21698.1"/>
    </source>
</evidence>
<organism evidence="4 7">
    <name type="scientific">Geobacillus stearothermophilus</name>
    <name type="common">Bacillus stearothermophilus</name>
    <dbReference type="NCBI Taxonomy" id="1422"/>
    <lineage>
        <taxon>Bacteria</taxon>
        <taxon>Bacillati</taxon>
        <taxon>Bacillota</taxon>
        <taxon>Bacilli</taxon>
        <taxon>Bacillales</taxon>
        <taxon>Anoxybacillaceae</taxon>
        <taxon>Geobacillus</taxon>
    </lineage>
</organism>
<dbReference type="PATRIC" id="fig|1422.12.peg.1941"/>
<evidence type="ECO:0000313" key="2">
    <source>
        <dbReference type="EMBL" id="KAF6509993.1"/>
    </source>
</evidence>
<keyword evidence="1" id="KW-0812">Transmembrane</keyword>
<dbReference type="InterPro" id="IPR024490">
    <property type="entry name" value="DUF2759"/>
</dbReference>
<dbReference type="GeneID" id="89611359"/>
<keyword evidence="1" id="KW-1133">Transmembrane helix</keyword>
<dbReference type="EMBL" id="LQYY01000005">
    <property type="protein sequence ID" value="KYD35314.1"/>
    <property type="molecule type" value="Genomic_DNA"/>
</dbReference>
<reference evidence="6 7" key="1">
    <citation type="submission" date="2016-01" db="EMBL/GenBank/DDBJ databases">
        <title>Draft Genome Sequences of Seven Thermophilic Sporeformers Isolated from Foods.</title>
        <authorList>
            <person name="Berendsen E.M."/>
            <person name="Wells-Bennik M.H."/>
            <person name="Krawcyk A.O."/>
            <person name="De Jong A."/>
            <person name="Holsappel S."/>
            <person name="Eijlander R.T."/>
            <person name="Kuipers O.P."/>
        </authorList>
    </citation>
    <scope>NUCLEOTIDE SEQUENCE [LARGE SCALE GENOMIC DNA]</scope>
    <source>
        <strain evidence="3 6">B4109</strain>
        <strain evidence="4 7">B4114</strain>
    </source>
</reference>
<evidence type="ECO:0000313" key="4">
    <source>
        <dbReference type="EMBL" id="KYD35314.1"/>
    </source>
</evidence>
<evidence type="ECO:0000256" key="1">
    <source>
        <dbReference type="SAM" id="Phobius"/>
    </source>
</evidence>
<accession>A0A087LE61</accession>
<feature type="transmembrane region" description="Helical" evidence="1">
    <location>
        <begin position="29"/>
        <end position="49"/>
    </location>
</feature>
<dbReference type="AlphaFoldDB" id="A0A087LE61"/>